<protein>
    <submittedName>
        <fullName evidence="8">Putative C6 transcription factor</fullName>
    </submittedName>
</protein>
<dbReference type="GO" id="GO:0009893">
    <property type="term" value="P:positive regulation of metabolic process"/>
    <property type="evidence" value="ECO:0007669"/>
    <property type="project" value="UniProtKB-ARBA"/>
</dbReference>
<dbReference type="GO" id="GO:0008270">
    <property type="term" value="F:zinc ion binding"/>
    <property type="evidence" value="ECO:0007669"/>
    <property type="project" value="InterPro"/>
</dbReference>
<dbReference type="SUPFAM" id="SSF57701">
    <property type="entry name" value="Zn2/Cys6 DNA-binding domain"/>
    <property type="match status" value="1"/>
</dbReference>
<accession>A0A2J5HN35</accession>
<keyword evidence="5" id="KW-0804">Transcription</keyword>
<dbReference type="GO" id="GO:0003677">
    <property type="term" value="F:DNA binding"/>
    <property type="evidence" value="ECO:0007669"/>
    <property type="project" value="UniProtKB-KW"/>
</dbReference>
<dbReference type="InterPro" id="IPR036864">
    <property type="entry name" value="Zn2-C6_fun-type_DNA-bd_sf"/>
</dbReference>
<reference evidence="9" key="1">
    <citation type="submission" date="2017-12" db="EMBL/GenBank/DDBJ databases">
        <authorList>
            <consortium name="DOE Joint Genome Institute"/>
            <person name="Mondo S.J."/>
            <person name="Kjaerbolling I."/>
            <person name="Vesth T.C."/>
            <person name="Frisvad J.C."/>
            <person name="Nybo J.L."/>
            <person name="Theobald S."/>
            <person name="Kuo A."/>
            <person name="Bowyer P."/>
            <person name="Matsuda Y."/>
            <person name="Lyhne E.K."/>
            <person name="Kogle M.E."/>
            <person name="Clum A."/>
            <person name="Lipzen A."/>
            <person name="Salamov A."/>
            <person name="Ngan C.Y."/>
            <person name="Daum C."/>
            <person name="Chiniquy J."/>
            <person name="Barry K."/>
            <person name="LaButti K."/>
            <person name="Haridas S."/>
            <person name="Simmons B.A."/>
            <person name="Magnuson J.K."/>
            <person name="Mortensen U.H."/>
            <person name="Larsen T.O."/>
            <person name="Grigoriev I.V."/>
            <person name="Baker S.E."/>
            <person name="Andersen M.R."/>
            <person name="Nordberg H.P."/>
            <person name="Cantor M.N."/>
            <person name="Hua S.X."/>
        </authorList>
    </citation>
    <scope>NUCLEOTIDE SEQUENCE [LARGE SCALE GENOMIC DNA]</scope>
    <source>
        <strain evidence="9">IBT 19404</strain>
    </source>
</reference>
<dbReference type="Pfam" id="PF00172">
    <property type="entry name" value="Zn_clus"/>
    <property type="match status" value="1"/>
</dbReference>
<evidence type="ECO:0000256" key="1">
    <source>
        <dbReference type="ARBA" id="ARBA00004123"/>
    </source>
</evidence>
<proteinExistence type="predicted"/>
<evidence type="ECO:0000313" key="9">
    <source>
        <dbReference type="Proteomes" id="UP000235023"/>
    </source>
</evidence>
<dbReference type="Proteomes" id="UP000235023">
    <property type="component" value="Unassembled WGS sequence"/>
</dbReference>
<dbReference type="PANTHER" id="PTHR31001">
    <property type="entry name" value="UNCHARACTERIZED TRANSCRIPTIONAL REGULATORY PROTEIN"/>
    <property type="match status" value="1"/>
</dbReference>
<dbReference type="SMART" id="SM00066">
    <property type="entry name" value="GAL4"/>
    <property type="match status" value="1"/>
</dbReference>
<dbReference type="PROSITE" id="PS50048">
    <property type="entry name" value="ZN2_CY6_FUNGAL_2"/>
    <property type="match status" value="1"/>
</dbReference>
<dbReference type="Pfam" id="PF04082">
    <property type="entry name" value="Fungal_trans"/>
    <property type="match status" value="1"/>
</dbReference>
<dbReference type="PROSITE" id="PS00463">
    <property type="entry name" value="ZN2_CY6_FUNGAL_1"/>
    <property type="match status" value="1"/>
</dbReference>
<evidence type="ECO:0000259" key="7">
    <source>
        <dbReference type="PROSITE" id="PS50048"/>
    </source>
</evidence>
<dbReference type="InterPro" id="IPR050613">
    <property type="entry name" value="Sec_Metabolite_Reg"/>
</dbReference>
<keyword evidence="4" id="KW-0238">DNA-binding</keyword>
<dbReference type="InterPro" id="IPR001138">
    <property type="entry name" value="Zn2Cys6_DnaBD"/>
</dbReference>
<evidence type="ECO:0000256" key="3">
    <source>
        <dbReference type="ARBA" id="ARBA00023015"/>
    </source>
</evidence>
<dbReference type="GO" id="GO:0000981">
    <property type="term" value="F:DNA-binding transcription factor activity, RNA polymerase II-specific"/>
    <property type="evidence" value="ECO:0007669"/>
    <property type="project" value="InterPro"/>
</dbReference>
<evidence type="ECO:0000256" key="2">
    <source>
        <dbReference type="ARBA" id="ARBA00022723"/>
    </source>
</evidence>
<dbReference type="CDD" id="cd12148">
    <property type="entry name" value="fungal_TF_MHR"/>
    <property type="match status" value="1"/>
</dbReference>
<dbReference type="InterPro" id="IPR007219">
    <property type="entry name" value="XnlR_reg_dom"/>
</dbReference>
<keyword evidence="6" id="KW-0539">Nucleus</keyword>
<organism evidence="8 9">
    <name type="scientific">Aspergillus taichungensis</name>
    <dbReference type="NCBI Taxonomy" id="482145"/>
    <lineage>
        <taxon>Eukaryota</taxon>
        <taxon>Fungi</taxon>
        <taxon>Dikarya</taxon>
        <taxon>Ascomycota</taxon>
        <taxon>Pezizomycotina</taxon>
        <taxon>Eurotiomycetes</taxon>
        <taxon>Eurotiomycetidae</taxon>
        <taxon>Eurotiales</taxon>
        <taxon>Aspergillaceae</taxon>
        <taxon>Aspergillus</taxon>
        <taxon>Aspergillus subgen. Circumdati</taxon>
    </lineage>
</organism>
<comment type="subcellular location">
    <subcellularLocation>
        <location evidence="1">Nucleus</location>
    </subcellularLocation>
</comment>
<dbReference type="GO" id="GO:0005634">
    <property type="term" value="C:nucleus"/>
    <property type="evidence" value="ECO:0007669"/>
    <property type="project" value="UniProtKB-SubCell"/>
</dbReference>
<dbReference type="AlphaFoldDB" id="A0A2J5HN35"/>
<dbReference type="CDD" id="cd00067">
    <property type="entry name" value="GAL4"/>
    <property type="match status" value="1"/>
</dbReference>
<evidence type="ECO:0000256" key="4">
    <source>
        <dbReference type="ARBA" id="ARBA00023125"/>
    </source>
</evidence>
<dbReference type="EMBL" id="KZ559573">
    <property type="protein sequence ID" value="PLN78606.1"/>
    <property type="molecule type" value="Genomic_DNA"/>
</dbReference>
<keyword evidence="3" id="KW-0805">Transcription regulation</keyword>
<keyword evidence="2" id="KW-0479">Metal-binding</keyword>
<name>A0A2J5HN35_9EURO</name>
<evidence type="ECO:0000256" key="6">
    <source>
        <dbReference type="ARBA" id="ARBA00023242"/>
    </source>
</evidence>
<dbReference type="OrthoDB" id="4898680at2759"/>
<sequence>MAESNPPRRSSAVRRNGTLQSCEPCRKAKLRCDHAKPVCGRCLLKNMAARCFYHPAPMTKSGASAIARVSPVAEDSRRRQLRRRKLDSPAPLVTSEDVSLNVTPLESPEPSFLGYMGSTSYSAVLQEHREDLPFELNKIMSTDTPTRSTDAVLPTNPARLQCGLDLLKLLYGLPICEALIRKFYAWSLVAIVPFTLLEAIMESLRVTFDGLDADSNVEAQLRAVAHRVFERSSRPLTSNGSMSVREYCDSFTGDNLRWEALGIVFATAGIASMVTPDSDPDFVDAATDGRSKDRIRAQIVEASNICLELCDHPAAVNELLVFYRYNDVMLKTQQYGDTSFQAWRRLSDLASTVYAAGLHQESIRANNCPPFLQEWRRICFAASFYADKCVATFTGRPPCINYRYCTLTPPLDVTENELVAGGDTFTQAVSQLDMAGWHPRKEYSRAGMIRLRFLVAVFREKALEIALGTCEHWDLVQKANEIIGKARATWEACPARLRYDARAMHDTEPYVESFTLLHIYLDHLHTIFLLERSVVKQTNSGHDALFSTSRHVLSIITRISADRDPVMDMTRHYAWITLYYGLPSASVLMLELLHQTRDVGPRTAVLPRAEVIRNLSIFVSSLSWVARPGQGNYHTCKEVEKKLSHILDQILDPQPIRGEVFDDATSGLYNFLDWYNPTGWDFNMENQALMDGFSSLDGGLVGGRAF</sequence>
<evidence type="ECO:0000256" key="5">
    <source>
        <dbReference type="ARBA" id="ARBA00023163"/>
    </source>
</evidence>
<evidence type="ECO:0000313" key="8">
    <source>
        <dbReference type="EMBL" id="PLN78606.1"/>
    </source>
</evidence>
<feature type="domain" description="Zn(2)-C6 fungal-type" evidence="7">
    <location>
        <begin position="21"/>
        <end position="53"/>
    </location>
</feature>
<keyword evidence="9" id="KW-1185">Reference proteome</keyword>
<gene>
    <name evidence="8" type="ORF">BDW42DRAFT_195729</name>
</gene>
<dbReference type="GO" id="GO:0006351">
    <property type="term" value="P:DNA-templated transcription"/>
    <property type="evidence" value="ECO:0007669"/>
    <property type="project" value="InterPro"/>
</dbReference>
<dbReference type="Gene3D" id="4.10.240.10">
    <property type="entry name" value="Zn(2)-C6 fungal-type DNA-binding domain"/>
    <property type="match status" value="1"/>
</dbReference>
<dbReference type="PANTHER" id="PTHR31001:SF61">
    <property type="entry name" value="ZN(II)2CYS6 TRANSCRIPTION FACTOR (EUROFUNG)"/>
    <property type="match status" value="1"/>
</dbReference>